<evidence type="ECO:0000259" key="6">
    <source>
        <dbReference type="Pfam" id="PF13458"/>
    </source>
</evidence>
<keyword evidence="8" id="KW-1185">Reference proteome</keyword>
<feature type="signal peptide" evidence="5">
    <location>
        <begin position="1"/>
        <end position="21"/>
    </location>
</feature>
<dbReference type="InterPro" id="IPR028082">
    <property type="entry name" value="Peripla_BP_I"/>
</dbReference>
<evidence type="ECO:0000256" key="3">
    <source>
        <dbReference type="ARBA" id="ARBA00022729"/>
    </source>
</evidence>
<dbReference type="PRINTS" id="PR00337">
    <property type="entry name" value="LEUILEVALBP"/>
</dbReference>
<dbReference type="Gene3D" id="3.40.50.2300">
    <property type="match status" value="2"/>
</dbReference>
<comment type="caution">
    <text evidence="7">The sequence shown here is derived from an EMBL/GenBank/DDBJ whole genome shotgun (WGS) entry which is preliminary data.</text>
</comment>
<organism evidence="7 8">
    <name type="scientific">Massilicoli timonensis</name>
    <dbReference type="NCBI Taxonomy" id="2015901"/>
    <lineage>
        <taxon>Bacteria</taxon>
        <taxon>Bacillati</taxon>
        <taxon>Bacillota</taxon>
        <taxon>Erysipelotrichia</taxon>
        <taxon>Erysipelotrichales</taxon>
        <taxon>Erysipelotrichaceae</taxon>
        <taxon>Massilicoli</taxon>
    </lineage>
</organism>
<dbReference type="EMBL" id="JANGCH010000025">
    <property type="protein sequence ID" value="MCQ5122690.1"/>
    <property type="molecule type" value="Genomic_DNA"/>
</dbReference>
<dbReference type="PROSITE" id="PS51257">
    <property type="entry name" value="PROKAR_LIPOPROTEIN"/>
    <property type="match status" value="1"/>
</dbReference>
<proteinExistence type="inferred from homology"/>
<protein>
    <submittedName>
        <fullName evidence="7">ABC transporter substrate-binding protein</fullName>
    </submittedName>
</protein>
<dbReference type="RefSeq" id="WP_102267996.1">
    <property type="nucleotide sequence ID" value="NZ_CALVCM010000025.1"/>
</dbReference>
<keyword evidence="4" id="KW-0029">Amino-acid transport</keyword>
<name>A0ABT1SN74_9FIRM</name>
<dbReference type="InterPro" id="IPR028081">
    <property type="entry name" value="Leu-bd"/>
</dbReference>
<dbReference type="PANTHER" id="PTHR47151:SF2">
    <property type="entry name" value="AMINO ACID BINDING PROTEIN"/>
    <property type="match status" value="1"/>
</dbReference>
<sequence length="385" mass="41204">MKRFRKVAVACMSMAMLAGCGGEESANTDEIVIGVNYELTGNVAQYGIAHRDGIQMAVDEINADGGINGKKIKLVIKDNKSEAAEVSAMSELLANEGAVAILGPATTGATAQAFAVASNTKVPTISASATGDSVTLDKDGNTLPYGFITCFTDSYQGGAIAEFAIEKGYNRVLVFHDTNDYGKGLLNAFEKSYKGEIVSTEGFNTDDKDFSSIITKNADQDYDAVVILGYYEASGQLVKQLRKGGNDKPILGPDGFDDSRFIDLVGADDLNNVYFTTHFTTVGDDEVVQKFIADFAEKYDGATPGAFHALGYDEAYFVADAIKRVMDDGKDVTPENVKEALENTESFSMVTGTFSMGKDHQAKKSIKVVELQNGKQVNATTVEAE</sequence>
<dbReference type="SUPFAM" id="SSF53822">
    <property type="entry name" value="Periplasmic binding protein-like I"/>
    <property type="match status" value="1"/>
</dbReference>
<reference evidence="7 8" key="1">
    <citation type="submission" date="2022-06" db="EMBL/GenBank/DDBJ databases">
        <title>Isolation of gut microbiota from human fecal samples.</title>
        <authorList>
            <person name="Pamer E.G."/>
            <person name="Barat B."/>
            <person name="Waligurski E."/>
            <person name="Medina S."/>
            <person name="Paddock L."/>
            <person name="Mostad J."/>
        </authorList>
    </citation>
    <scope>NUCLEOTIDE SEQUENCE [LARGE SCALE GENOMIC DNA]</scope>
    <source>
        <strain evidence="7 8">DFI.6.1</strain>
    </source>
</reference>
<dbReference type="InterPro" id="IPR000709">
    <property type="entry name" value="Leu_Ile_Val-bd"/>
</dbReference>
<keyword evidence="2" id="KW-0813">Transport</keyword>
<evidence type="ECO:0000256" key="1">
    <source>
        <dbReference type="ARBA" id="ARBA00010062"/>
    </source>
</evidence>
<feature type="domain" description="Leucine-binding protein" evidence="6">
    <location>
        <begin position="30"/>
        <end position="374"/>
    </location>
</feature>
<gene>
    <name evidence="7" type="ORF">NE663_10555</name>
</gene>
<dbReference type="CDD" id="cd06347">
    <property type="entry name" value="PBP1_ABC_LivK_ligand_binding-like"/>
    <property type="match status" value="1"/>
</dbReference>
<evidence type="ECO:0000313" key="8">
    <source>
        <dbReference type="Proteomes" id="UP001524435"/>
    </source>
</evidence>
<evidence type="ECO:0000256" key="4">
    <source>
        <dbReference type="ARBA" id="ARBA00022970"/>
    </source>
</evidence>
<comment type="similarity">
    <text evidence="1">Belongs to the leucine-binding protein family.</text>
</comment>
<keyword evidence="3 5" id="KW-0732">Signal</keyword>
<dbReference type="PANTHER" id="PTHR47151">
    <property type="entry name" value="LEU/ILE/VAL-BINDING ABC TRANSPORTER SUBUNIT"/>
    <property type="match status" value="1"/>
</dbReference>
<evidence type="ECO:0000256" key="2">
    <source>
        <dbReference type="ARBA" id="ARBA00022448"/>
    </source>
</evidence>
<dbReference type="Proteomes" id="UP001524435">
    <property type="component" value="Unassembled WGS sequence"/>
</dbReference>
<evidence type="ECO:0000256" key="5">
    <source>
        <dbReference type="SAM" id="SignalP"/>
    </source>
</evidence>
<accession>A0ABT1SN74</accession>
<evidence type="ECO:0000313" key="7">
    <source>
        <dbReference type="EMBL" id="MCQ5122690.1"/>
    </source>
</evidence>
<feature type="chain" id="PRO_5045759641" evidence="5">
    <location>
        <begin position="22"/>
        <end position="385"/>
    </location>
</feature>
<dbReference type="Pfam" id="PF13458">
    <property type="entry name" value="Peripla_BP_6"/>
    <property type="match status" value="1"/>
</dbReference>